<evidence type="ECO:0000256" key="2">
    <source>
        <dbReference type="ARBA" id="ARBA00009726"/>
    </source>
</evidence>
<dbReference type="Gene3D" id="1.20.1560.10">
    <property type="entry name" value="ABC transporter type 1, transmembrane domain"/>
    <property type="match status" value="2"/>
</dbReference>
<dbReference type="PROSITE" id="PS50893">
    <property type="entry name" value="ABC_TRANSPORTER_2"/>
    <property type="match status" value="2"/>
</dbReference>
<dbReference type="SUPFAM" id="SSF90123">
    <property type="entry name" value="ABC transporter transmembrane region"/>
    <property type="match status" value="2"/>
</dbReference>
<evidence type="ECO:0000256" key="3">
    <source>
        <dbReference type="ARBA" id="ARBA00022448"/>
    </source>
</evidence>
<reference evidence="14" key="1">
    <citation type="submission" date="2019-07" db="EMBL/GenBank/DDBJ databases">
        <title>Hyphodiscus hymeniophilus genome sequencing and assembly.</title>
        <authorList>
            <person name="Kramer G."/>
            <person name="Nodwell J."/>
        </authorList>
    </citation>
    <scope>NUCLEOTIDE SEQUENCE</scope>
    <source>
        <strain evidence="14">ATCC 34498</strain>
    </source>
</reference>
<evidence type="ECO:0000256" key="10">
    <source>
        <dbReference type="ARBA" id="ARBA00023180"/>
    </source>
</evidence>
<keyword evidence="8 11" id="KW-1133">Transmembrane helix</keyword>
<dbReference type="InterPro" id="IPR027417">
    <property type="entry name" value="P-loop_NTPase"/>
</dbReference>
<keyword evidence="3" id="KW-0813">Transport</keyword>
<keyword evidence="7" id="KW-0067">ATP-binding</keyword>
<sequence length="1265" mass="139665">MLAVESQRKTSCLKPEYQCLPPESTSGIINRSLLWWLNSLFRVGLKGIISQDDLFELDSELKSDNVGRKLREAWEKRTHPEGRFTLTFTLWRALRRAFGSVVLPRLCLIGFTFGQPFLISKVLNVLVEADDAAYGMRAYGLIAATCLIYVGIAISSLLANHNLFRFITMFRGGMVSLIYERTLTLREGGVDDSSAVSLMSNDVDQIAFGLEELNEVWSRLIEIAIGVPLLTLKLGWVSVIPLVVVFLSSGGASMVAKLIGDRQKSWADATQRRVTITSSMLKDMKGLKMMGFTGIIDNIVQDERVRETVQMEAYGWINVWLNVVANVPEVIAPAATFGVYAIQAAMLGSETLNTVQAFTSLALIKLVSYPSTRLLAALPNLAASIGCLDRVQDFLLAEPRTDGRLCSELPHSLPGDGKAPIGKPSEAVIPMTDDELAIRIDGTSIRPAPGAENVLDNVSLNIMKGSLVMITGPVGCGKTTLLKAILGEVPCNEGTVYVHSKQMAYWSQSPWLQNVSIRQTICGTMEEKSIDEGWYETVLEACALTHDISRFSAGDQMVVGSRGISLSGGQQHRLALARAIYARPKIFILDDVLSALDKETEKYIVRRLFGDSGIFAQLGATVLMVTHATQYLHLARQIISISPEGRSLQTSPAPLKPMNVLVAVEDVPHFEQAERIPRNVATDLENVAISDEQKDLARQSGDIQVYKYYFKSIGIPKFLLFVSFCILFAFCGSFSGIWLKWWSQNEGRDIGLYLSVYFLLGFGYCVGNGGYGWAIEVVIGPDTGRKLHHILLQTVLKAPLSLFTGTETGSLLNRFSQDMSLIEKQLAIGVLCTFSNLIACVFEASLIVVGSPFITFTIPLFLLAVYLLQKVYLQTSRQLRVLDIETRTPVYSYFLETIEGLATIRGFGWEEKFKSGNHARLDNSQRPYYLLFCIQRWLALVLDLLIAAMAVLAVALALSLRKFTSPGLLGVSMNNILSFNVSLSQFMTGWTLLETSLGAIARLRDFEKETHVEAKEGEDFNPHEKWPSRGLIEFHNVAAAYDTASPALQGISFIITPGQKLAICGRTGSGKSTLLSTILRILDISSGIIKIDSLDLSTIPRTTIRERLITVPQHSIQIPGSIRLNIDPFGQRSDEDIISALTKVQLWSVMTDRGGLDAELQLDWLSKGQQQQLGLARAILRNSAVVLLDEVTSNIDANTARILKDVIKEEFKDSTVIIVAHRPETILDADVVAVLDSGTLVEFGVPSELMKKESRLKYLLEHVNR</sequence>
<dbReference type="GO" id="GO:0140359">
    <property type="term" value="F:ABC-type transporter activity"/>
    <property type="evidence" value="ECO:0007669"/>
    <property type="project" value="InterPro"/>
</dbReference>
<dbReference type="GO" id="GO:0005524">
    <property type="term" value="F:ATP binding"/>
    <property type="evidence" value="ECO:0007669"/>
    <property type="project" value="UniProtKB-KW"/>
</dbReference>
<evidence type="ECO:0000256" key="5">
    <source>
        <dbReference type="ARBA" id="ARBA00022692"/>
    </source>
</evidence>
<dbReference type="GO" id="GO:0016887">
    <property type="term" value="F:ATP hydrolysis activity"/>
    <property type="evidence" value="ECO:0007669"/>
    <property type="project" value="InterPro"/>
</dbReference>
<evidence type="ECO:0000256" key="7">
    <source>
        <dbReference type="ARBA" id="ARBA00022840"/>
    </source>
</evidence>
<dbReference type="EMBL" id="VNKQ01000002">
    <property type="protein sequence ID" value="KAG0653052.1"/>
    <property type="molecule type" value="Genomic_DNA"/>
</dbReference>
<feature type="transmembrane region" description="Helical" evidence="11">
    <location>
        <begin position="937"/>
        <end position="958"/>
    </location>
</feature>
<keyword evidence="9 11" id="KW-0472">Membrane</keyword>
<dbReference type="PROSITE" id="PS50929">
    <property type="entry name" value="ABC_TM1F"/>
    <property type="match status" value="2"/>
</dbReference>
<feature type="domain" description="ABC transporter" evidence="12">
    <location>
        <begin position="1032"/>
        <end position="1262"/>
    </location>
</feature>
<feature type="transmembrane region" description="Helical" evidence="11">
    <location>
        <begin position="97"/>
        <end position="118"/>
    </location>
</feature>
<dbReference type="Pfam" id="PF00664">
    <property type="entry name" value="ABC_membrane"/>
    <property type="match status" value="2"/>
</dbReference>
<dbReference type="PANTHER" id="PTHR24223">
    <property type="entry name" value="ATP-BINDING CASSETTE SUB-FAMILY C"/>
    <property type="match status" value="1"/>
</dbReference>
<gene>
    <name evidence="14" type="ORF">D0Z07_0576</name>
</gene>
<dbReference type="SMART" id="SM00382">
    <property type="entry name" value="AAA"/>
    <property type="match status" value="2"/>
</dbReference>
<proteinExistence type="inferred from homology"/>
<dbReference type="Proteomes" id="UP000785200">
    <property type="component" value="Unassembled WGS sequence"/>
</dbReference>
<keyword evidence="10" id="KW-0325">Glycoprotein</keyword>
<dbReference type="InterPro" id="IPR036640">
    <property type="entry name" value="ABC1_TM_sf"/>
</dbReference>
<dbReference type="InterPro" id="IPR011527">
    <property type="entry name" value="ABC1_TM_dom"/>
</dbReference>
<dbReference type="PANTHER" id="PTHR24223:SF399">
    <property type="entry name" value="ABC TRANSPORTER ATNG"/>
    <property type="match status" value="1"/>
</dbReference>
<evidence type="ECO:0000259" key="13">
    <source>
        <dbReference type="PROSITE" id="PS50929"/>
    </source>
</evidence>
<dbReference type="CDD" id="cd18580">
    <property type="entry name" value="ABC_6TM_ABCC_D2"/>
    <property type="match status" value="1"/>
</dbReference>
<dbReference type="InterPro" id="IPR044726">
    <property type="entry name" value="ABCC_6TM_D2"/>
</dbReference>
<dbReference type="SUPFAM" id="SSF52540">
    <property type="entry name" value="P-loop containing nucleoside triphosphate hydrolases"/>
    <property type="match status" value="2"/>
</dbReference>
<dbReference type="CDD" id="cd03250">
    <property type="entry name" value="ABCC_MRP_domain1"/>
    <property type="match status" value="1"/>
</dbReference>
<feature type="transmembrane region" description="Helical" evidence="11">
    <location>
        <begin position="138"/>
        <end position="159"/>
    </location>
</feature>
<keyword evidence="6" id="KW-0547">Nucleotide-binding</keyword>
<comment type="similarity">
    <text evidence="2">Belongs to the ABC transporter superfamily. ABCC family. Conjugate transporter (TC 3.A.1.208) subfamily.</text>
</comment>
<comment type="subcellular location">
    <subcellularLocation>
        <location evidence="1">Cell membrane</location>
        <topology evidence="1">Multi-pass membrane protein</topology>
    </subcellularLocation>
</comment>
<feature type="transmembrane region" description="Helical" evidence="11">
    <location>
        <begin position="826"/>
        <end position="847"/>
    </location>
</feature>
<keyword evidence="15" id="KW-1185">Reference proteome</keyword>
<evidence type="ECO:0000259" key="12">
    <source>
        <dbReference type="PROSITE" id="PS50893"/>
    </source>
</evidence>
<evidence type="ECO:0000256" key="4">
    <source>
        <dbReference type="ARBA" id="ARBA00022475"/>
    </source>
</evidence>
<dbReference type="FunFam" id="1.20.1560.10:FF:000066">
    <property type="entry name" value="ABC multidrug transporter (Eurofung)"/>
    <property type="match status" value="1"/>
</dbReference>
<dbReference type="GO" id="GO:0005886">
    <property type="term" value="C:plasma membrane"/>
    <property type="evidence" value="ECO:0007669"/>
    <property type="project" value="UniProtKB-SubCell"/>
</dbReference>
<organism evidence="14 15">
    <name type="scientific">Hyphodiscus hymeniophilus</name>
    <dbReference type="NCBI Taxonomy" id="353542"/>
    <lineage>
        <taxon>Eukaryota</taxon>
        <taxon>Fungi</taxon>
        <taxon>Dikarya</taxon>
        <taxon>Ascomycota</taxon>
        <taxon>Pezizomycotina</taxon>
        <taxon>Leotiomycetes</taxon>
        <taxon>Helotiales</taxon>
        <taxon>Hyphodiscaceae</taxon>
        <taxon>Hyphodiscus</taxon>
    </lineage>
</organism>
<feature type="transmembrane region" description="Helical" evidence="11">
    <location>
        <begin position="853"/>
        <end position="873"/>
    </location>
</feature>
<evidence type="ECO:0000256" key="6">
    <source>
        <dbReference type="ARBA" id="ARBA00022741"/>
    </source>
</evidence>
<evidence type="ECO:0000256" key="1">
    <source>
        <dbReference type="ARBA" id="ARBA00004651"/>
    </source>
</evidence>
<keyword evidence="5 11" id="KW-0812">Transmembrane</keyword>
<feature type="transmembrane region" description="Helical" evidence="11">
    <location>
        <begin position="751"/>
        <end position="775"/>
    </location>
</feature>
<evidence type="ECO:0000256" key="8">
    <source>
        <dbReference type="ARBA" id="ARBA00022989"/>
    </source>
</evidence>
<evidence type="ECO:0000313" key="15">
    <source>
        <dbReference type="Proteomes" id="UP000785200"/>
    </source>
</evidence>
<evidence type="ECO:0000256" key="11">
    <source>
        <dbReference type="SAM" id="Phobius"/>
    </source>
</evidence>
<dbReference type="InterPro" id="IPR003593">
    <property type="entry name" value="AAA+_ATPase"/>
</dbReference>
<keyword evidence="4" id="KW-1003">Cell membrane</keyword>
<comment type="caution">
    <text evidence="14">The sequence shown here is derived from an EMBL/GenBank/DDBJ whole genome shotgun (WGS) entry which is preliminary data.</text>
</comment>
<dbReference type="FunFam" id="3.40.50.300:FF:002145">
    <property type="entry name" value="ABC transporter (MsbA subfamily)"/>
    <property type="match status" value="1"/>
</dbReference>
<dbReference type="InterPro" id="IPR050173">
    <property type="entry name" value="ABC_transporter_C-like"/>
</dbReference>
<name>A0A9P7B192_9HELO</name>
<dbReference type="Pfam" id="PF00005">
    <property type="entry name" value="ABC_tran"/>
    <property type="match status" value="2"/>
</dbReference>
<feature type="domain" description="ABC transporter" evidence="12">
    <location>
        <begin position="438"/>
        <end position="663"/>
    </location>
</feature>
<dbReference type="AlphaFoldDB" id="A0A9P7B192"/>
<dbReference type="FunFam" id="1.20.1560.10:FF:000055">
    <property type="entry name" value="ABC multidrug transporter (Eurofung)"/>
    <property type="match status" value="1"/>
</dbReference>
<feature type="transmembrane region" description="Helical" evidence="11">
    <location>
        <begin position="234"/>
        <end position="255"/>
    </location>
</feature>
<feature type="domain" description="ABC transmembrane type-1" evidence="13">
    <location>
        <begin position="106"/>
        <end position="383"/>
    </location>
</feature>
<dbReference type="InterPro" id="IPR003439">
    <property type="entry name" value="ABC_transporter-like_ATP-bd"/>
</dbReference>
<dbReference type="OrthoDB" id="6500128at2759"/>
<evidence type="ECO:0000313" key="14">
    <source>
        <dbReference type="EMBL" id="KAG0653052.1"/>
    </source>
</evidence>
<dbReference type="Gene3D" id="3.40.50.300">
    <property type="entry name" value="P-loop containing nucleotide triphosphate hydrolases"/>
    <property type="match status" value="2"/>
</dbReference>
<feature type="transmembrane region" description="Helical" evidence="11">
    <location>
        <begin position="718"/>
        <end position="739"/>
    </location>
</feature>
<dbReference type="CDD" id="cd03244">
    <property type="entry name" value="ABCC_MRP_domain2"/>
    <property type="match status" value="1"/>
</dbReference>
<protein>
    <submittedName>
        <fullName evidence="14">Abc multidrug transporter B</fullName>
    </submittedName>
</protein>
<accession>A0A9P7B192</accession>
<feature type="transmembrane region" description="Helical" evidence="11">
    <location>
        <begin position="787"/>
        <end position="805"/>
    </location>
</feature>
<feature type="domain" description="ABC transmembrane type-1" evidence="13">
    <location>
        <begin position="719"/>
        <end position="995"/>
    </location>
</feature>
<evidence type="ECO:0000256" key="9">
    <source>
        <dbReference type="ARBA" id="ARBA00023136"/>
    </source>
</evidence>